<sequence length="87" mass="9945">MEHVSNTKRFFSLMYPTREQKKRRPKHFSCMTPKMSPCAMTREATLLVGCDSSVADCSDRTPPTRLRHCGELGQGTRHVNRNLGFCL</sequence>
<dbReference type="Proteomes" id="UP000827092">
    <property type="component" value="Unassembled WGS sequence"/>
</dbReference>
<evidence type="ECO:0000313" key="2">
    <source>
        <dbReference type="Proteomes" id="UP000827092"/>
    </source>
</evidence>
<keyword evidence="2" id="KW-1185">Reference proteome</keyword>
<protein>
    <submittedName>
        <fullName evidence="1">Uncharacterized protein</fullName>
    </submittedName>
</protein>
<comment type="caution">
    <text evidence="1">The sequence shown here is derived from an EMBL/GenBank/DDBJ whole genome shotgun (WGS) entry which is preliminary data.</text>
</comment>
<accession>A0AAV6UXY3</accession>
<name>A0AAV6UXY3_9ARAC</name>
<evidence type="ECO:0000313" key="1">
    <source>
        <dbReference type="EMBL" id="KAG8188688.1"/>
    </source>
</evidence>
<reference evidence="1 2" key="1">
    <citation type="journal article" date="2022" name="Nat. Ecol. Evol.">
        <title>A masculinizing supergene underlies an exaggerated male reproductive morph in a spider.</title>
        <authorList>
            <person name="Hendrickx F."/>
            <person name="De Corte Z."/>
            <person name="Sonet G."/>
            <person name="Van Belleghem S.M."/>
            <person name="Kostlbacher S."/>
            <person name="Vangestel C."/>
        </authorList>
    </citation>
    <scope>NUCLEOTIDE SEQUENCE [LARGE SCALE GENOMIC DNA]</scope>
    <source>
        <strain evidence="1">W744_W776</strain>
    </source>
</reference>
<dbReference type="EMBL" id="JAFNEN010000233">
    <property type="protein sequence ID" value="KAG8188688.1"/>
    <property type="molecule type" value="Genomic_DNA"/>
</dbReference>
<gene>
    <name evidence="1" type="ORF">JTE90_003944</name>
</gene>
<proteinExistence type="predicted"/>
<organism evidence="1 2">
    <name type="scientific">Oedothorax gibbosus</name>
    <dbReference type="NCBI Taxonomy" id="931172"/>
    <lineage>
        <taxon>Eukaryota</taxon>
        <taxon>Metazoa</taxon>
        <taxon>Ecdysozoa</taxon>
        <taxon>Arthropoda</taxon>
        <taxon>Chelicerata</taxon>
        <taxon>Arachnida</taxon>
        <taxon>Araneae</taxon>
        <taxon>Araneomorphae</taxon>
        <taxon>Entelegynae</taxon>
        <taxon>Araneoidea</taxon>
        <taxon>Linyphiidae</taxon>
        <taxon>Erigoninae</taxon>
        <taxon>Oedothorax</taxon>
    </lineage>
</organism>
<dbReference type="AlphaFoldDB" id="A0AAV6UXY3"/>